<dbReference type="InterPro" id="IPR050327">
    <property type="entry name" value="Proton-linked_MCT"/>
</dbReference>
<dbReference type="AlphaFoldDB" id="A0A6A4WA88"/>
<dbReference type="InterPro" id="IPR011701">
    <property type="entry name" value="MFS"/>
</dbReference>
<comment type="subcellular location">
    <subcellularLocation>
        <location evidence="1">Membrane</location>
        <topology evidence="1">Multi-pass membrane protein</topology>
    </subcellularLocation>
</comment>
<dbReference type="Gene3D" id="1.20.1250.20">
    <property type="entry name" value="MFS general substrate transporter like domains"/>
    <property type="match status" value="1"/>
</dbReference>
<proteinExistence type="predicted"/>
<evidence type="ECO:0000256" key="2">
    <source>
        <dbReference type="SAM" id="Phobius"/>
    </source>
</evidence>
<keyword evidence="5" id="KW-1185">Reference proteome</keyword>
<feature type="transmembrane region" description="Helical" evidence="2">
    <location>
        <begin position="117"/>
        <end position="135"/>
    </location>
</feature>
<dbReference type="PROSITE" id="PS50850">
    <property type="entry name" value="MFS"/>
    <property type="match status" value="1"/>
</dbReference>
<dbReference type="InterPro" id="IPR020846">
    <property type="entry name" value="MFS_dom"/>
</dbReference>
<dbReference type="GO" id="GO:0008028">
    <property type="term" value="F:monocarboxylic acid transmembrane transporter activity"/>
    <property type="evidence" value="ECO:0007669"/>
    <property type="project" value="TreeGrafter"/>
</dbReference>
<gene>
    <name evidence="4" type="primary">Slc16a7_0</name>
    <name evidence="4" type="ORF">FJT64_000393</name>
</gene>
<dbReference type="Pfam" id="PF07690">
    <property type="entry name" value="MFS_1"/>
    <property type="match status" value="1"/>
</dbReference>
<dbReference type="EMBL" id="VIIS01001398">
    <property type="protein sequence ID" value="KAF0299038.1"/>
    <property type="molecule type" value="Genomic_DNA"/>
</dbReference>
<reference evidence="4 5" key="1">
    <citation type="submission" date="2019-07" db="EMBL/GenBank/DDBJ databases">
        <title>Draft genome assembly of a fouling barnacle, Amphibalanus amphitrite (Darwin, 1854): The first reference genome for Thecostraca.</title>
        <authorList>
            <person name="Kim W."/>
        </authorList>
    </citation>
    <scope>NUCLEOTIDE SEQUENCE [LARGE SCALE GENOMIC DNA]</scope>
    <source>
        <strain evidence="4">SNU_AA5</strain>
        <tissue evidence="4">Soma without cirri and trophi</tissue>
    </source>
</reference>
<dbReference type="SUPFAM" id="SSF103473">
    <property type="entry name" value="MFS general substrate transporter"/>
    <property type="match status" value="1"/>
</dbReference>
<feature type="transmembrane region" description="Helical" evidence="2">
    <location>
        <begin position="82"/>
        <end position="105"/>
    </location>
</feature>
<evidence type="ECO:0000256" key="1">
    <source>
        <dbReference type="ARBA" id="ARBA00004141"/>
    </source>
</evidence>
<protein>
    <submittedName>
        <fullName evidence="4">Monocarboxylate transporter 2</fullName>
    </submittedName>
</protein>
<feature type="domain" description="Major facilitator superfamily (MFS) profile" evidence="3">
    <location>
        <begin position="1"/>
        <end position="182"/>
    </location>
</feature>
<name>A0A6A4WA88_AMPAM</name>
<evidence type="ECO:0000313" key="4">
    <source>
        <dbReference type="EMBL" id="KAF0299038.1"/>
    </source>
</evidence>
<feature type="transmembrane region" description="Helical" evidence="2">
    <location>
        <begin position="56"/>
        <end position="76"/>
    </location>
</feature>
<sequence>MVSVSNVLVVLPSYVTHLGYRRQQASLLLSVFAGCDLVGRVGGAALSDLRLLPRRAYLLACYLLSGAALAALPTAAAQYPAAGLAVALAGLATGGVMGLYSVMLIEYLGLERLGSSYGLSVCLSGVTLLAGPPLVGLLRQAAPSPHLVIYVLAALPFLAAAVWLAMPYAQRHVQRREAAVDV</sequence>
<evidence type="ECO:0000259" key="3">
    <source>
        <dbReference type="PROSITE" id="PS50850"/>
    </source>
</evidence>
<dbReference type="Proteomes" id="UP000440578">
    <property type="component" value="Unassembled WGS sequence"/>
</dbReference>
<dbReference type="GO" id="GO:0016020">
    <property type="term" value="C:membrane"/>
    <property type="evidence" value="ECO:0007669"/>
    <property type="project" value="UniProtKB-SubCell"/>
</dbReference>
<keyword evidence="2" id="KW-0472">Membrane</keyword>
<dbReference type="PANTHER" id="PTHR11360">
    <property type="entry name" value="MONOCARBOXYLATE TRANSPORTER"/>
    <property type="match status" value="1"/>
</dbReference>
<dbReference type="PANTHER" id="PTHR11360:SF293">
    <property type="entry name" value="HERMES, ISOFORM A"/>
    <property type="match status" value="1"/>
</dbReference>
<dbReference type="InterPro" id="IPR036259">
    <property type="entry name" value="MFS_trans_sf"/>
</dbReference>
<organism evidence="4 5">
    <name type="scientific">Amphibalanus amphitrite</name>
    <name type="common">Striped barnacle</name>
    <name type="synonym">Balanus amphitrite</name>
    <dbReference type="NCBI Taxonomy" id="1232801"/>
    <lineage>
        <taxon>Eukaryota</taxon>
        <taxon>Metazoa</taxon>
        <taxon>Ecdysozoa</taxon>
        <taxon>Arthropoda</taxon>
        <taxon>Crustacea</taxon>
        <taxon>Multicrustacea</taxon>
        <taxon>Cirripedia</taxon>
        <taxon>Thoracica</taxon>
        <taxon>Thoracicalcarea</taxon>
        <taxon>Balanomorpha</taxon>
        <taxon>Balanoidea</taxon>
        <taxon>Balanidae</taxon>
        <taxon>Amphibalaninae</taxon>
        <taxon>Amphibalanus</taxon>
    </lineage>
</organism>
<dbReference type="OrthoDB" id="6377051at2759"/>
<evidence type="ECO:0000313" key="5">
    <source>
        <dbReference type="Proteomes" id="UP000440578"/>
    </source>
</evidence>
<accession>A0A6A4WA88</accession>
<keyword evidence="2" id="KW-0812">Transmembrane</keyword>
<keyword evidence="2" id="KW-1133">Transmembrane helix</keyword>
<comment type="caution">
    <text evidence="4">The sequence shown here is derived from an EMBL/GenBank/DDBJ whole genome shotgun (WGS) entry which is preliminary data.</text>
</comment>
<feature type="transmembrane region" description="Helical" evidence="2">
    <location>
        <begin position="147"/>
        <end position="166"/>
    </location>
</feature>